<dbReference type="AlphaFoldDB" id="A0A1M6YZB3"/>
<protein>
    <submittedName>
        <fullName evidence="3">PEGA domain-containing protein</fullName>
    </submittedName>
</protein>
<dbReference type="OrthoDB" id="1059077at2"/>
<feature type="domain" description="PEGA" evidence="2">
    <location>
        <begin position="129"/>
        <end position="189"/>
    </location>
</feature>
<name>A0A1M6YZB3_XYLRU</name>
<dbReference type="RefSeq" id="WP_073211627.1">
    <property type="nucleotide sequence ID" value="NZ_FRBD01000036.1"/>
</dbReference>
<dbReference type="InterPro" id="IPR013229">
    <property type="entry name" value="PEGA"/>
</dbReference>
<gene>
    <name evidence="3" type="ORF">SAMN05216463_1361</name>
    <name evidence="4" type="ORF">SAMN05216463_1382</name>
</gene>
<reference evidence="3 5" key="1">
    <citation type="submission" date="2016-11" db="EMBL/GenBank/DDBJ databases">
        <authorList>
            <person name="Jaros S."/>
            <person name="Januszkiewicz K."/>
            <person name="Wedrychowicz H."/>
        </authorList>
    </citation>
    <scope>NUCLEOTIDE SEQUENCE [LARGE SCALE GENOMIC DNA]</scope>
    <source>
        <strain evidence="3 5">KHT3</strain>
    </source>
</reference>
<evidence type="ECO:0000259" key="2">
    <source>
        <dbReference type="Pfam" id="PF08308"/>
    </source>
</evidence>
<evidence type="ECO:0000256" key="1">
    <source>
        <dbReference type="SAM" id="SignalP"/>
    </source>
</evidence>
<dbReference type="Proteomes" id="UP000184130">
    <property type="component" value="Unassembled WGS sequence"/>
</dbReference>
<dbReference type="EMBL" id="FRBD01000036">
    <property type="protein sequence ID" value="SHL23588.1"/>
    <property type="molecule type" value="Genomic_DNA"/>
</dbReference>
<feature type="chain" id="PRO_5015066940" evidence="1">
    <location>
        <begin position="19"/>
        <end position="514"/>
    </location>
</feature>
<dbReference type="Pfam" id="PF08308">
    <property type="entry name" value="PEGA"/>
    <property type="match status" value="2"/>
</dbReference>
<keyword evidence="1" id="KW-0732">Signal</keyword>
<sequence length="514" mass="56778">MKKLLLLALIAVSQSVWADGISVLGFRLLETDLTANTRGTEKRDQNGDKAALIKIVTPEKGFLFNGGSLGIVGTEEKAGEIWLYVPPRAQKLTINHQVFGVLRDYYYPVSIQGGRTYEMLLDIGTGRYVTITTSQAKSDVTLDGEYLGKSPIYNRYMTYGRHAVFTQNGMYEARDTIIITTGDEKTTKIAHIEMKNMSDHYGDVVVNVENNADIWYNNHQVGTGSWSTQLREGSYTVETRKADCDPIKTTFIVEPKKKNQIQAAPPAQHTGRLNIYTRPRNANAILNGTDEINLTDVPTLPVGTYQLAISRKGYVSTNREYTIKHNLTTSDTVTLEKVKYIKPNSFYFGAGYTMRSMGGITALAGFTLKNIDLQASYTFGLNPSDPVMWYSTDGNDTYRSGITYKRSTFAVKLGYQIELTERLGITPQVGYEIEQLSGTVTDGTLMFGDKAAASCVSVGAKFVYAPIQRLYLFAAPTLSLGMSKDNNFQNIADASNISAGGFMVSIGAIFNFSF</sequence>
<evidence type="ECO:0000313" key="4">
    <source>
        <dbReference type="EMBL" id="SHL24677.1"/>
    </source>
</evidence>
<feature type="signal peptide" evidence="1">
    <location>
        <begin position="1"/>
        <end position="18"/>
    </location>
</feature>
<feature type="domain" description="PEGA" evidence="2">
    <location>
        <begin position="271"/>
        <end position="338"/>
    </location>
</feature>
<evidence type="ECO:0000313" key="5">
    <source>
        <dbReference type="Proteomes" id="UP000184130"/>
    </source>
</evidence>
<dbReference type="EMBL" id="FRBD01000038">
    <property type="protein sequence ID" value="SHL24677.1"/>
    <property type="molecule type" value="Genomic_DNA"/>
</dbReference>
<accession>A0A1M6YZB3</accession>
<organism evidence="3 5">
    <name type="scientific">Xylanibacter ruminicola</name>
    <name type="common">Prevotella ruminicola</name>
    <dbReference type="NCBI Taxonomy" id="839"/>
    <lineage>
        <taxon>Bacteria</taxon>
        <taxon>Pseudomonadati</taxon>
        <taxon>Bacteroidota</taxon>
        <taxon>Bacteroidia</taxon>
        <taxon>Bacteroidales</taxon>
        <taxon>Prevotellaceae</taxon>
        <taxon>Xylanibacter</taxon>
    </lineage>
</organism>
<proteinExistence type="predicted"/>
<evidence type="ECO:0000313" key="3">
    <source>
        <dbReference type="EMBL" id="SHL23588.1"/>
    </source>
</evidence>